<dbReference type="Proteomes" id="UP001321760">
    <property type="component" value="Unassembled WGS sequence"/>
</dbReference>
<keyword evidence="5" id="KW-1185">Reference proteome</keyword>
<dbReference type="EMBL" id="MU865963">
    <property type="protein sequence ID" value="KAK4445635.1"/>
    <property type="molecule type" value="Genomic_DNA"/>
</dbReference>
<feature type="compositionally biased region" description="Low complexity" evidence="2">
    <location>
        <begin position="50"/>
        <end position="66"/>
    </location>
</feature>
<evidence type="ECO:0000259" key="3">
    <source>
        <dbReference type="PROSITE" id="PS50048"/>
    </source>
</evidence>
<feature type="compositionally biased region" description="Polar residues" evidence="2">
    <location>
        <begin position="111"/>
        <end position="123"/>
    </location>
</feature>
<feature type="domain" description="Zn(2)-C6 fungal-type" evidence="3">
    <location>
        <begin position="292"/>
        <end position="320"/>
    </location>
</feature>
<accession>A0AAV9GCK7</accession>
<comment type="caution">
    <text evidence="4">The sequence shown here is derived from an EMBL/GenBank/DDBJ whole genome shotgun (WGS) entry which is preliminary data.</text>
</comment>
<organism evidence="4 5">
    <name type="scientific">Podospora aff. communis PSN243</name>
    <dbReference type="NCBI Taxonomy" id="3040156"/>
    <lineage>
        <taxon>Eukaryota</taxon>
        <taxon>Fungi</taxon>
        <taxon>Dikarya</taxon>
        <taxon>Ascomycota</taxon>
        <taxon>Pezizomycotina</taxon>
        <taxon>Sordariomycetes</taxon>
        <taxon>Sordariomycetidae</taxon>
        <taxon>Sordariales</taxon>
        <taxon>Podosporaceae</taxon>
        <taxon>Podospora</taxon>
    </lineage>
</organism>
<dbReference type="PROSITE" id="PS50048">
    <property type="entry name" value="ZN2_CY6_FUNGAL_2"/>
    <property type="match status" value="1"/>
</dbReference>
<evidence type="ECO:0000256" key="2">
    <source>
        <dbReference type="SAM" id="MobiDB-lite"/>
    </source>
</evidence>
<dbReference type="AlphaFoldDB" id="A0AAV9GCK7"/>
<dbReference type="PROSITE" id="PS00463">
    <property type="entry name" value="ZN2_CY6_FUNGAL_1"/>
    <property type="match status" value="1"/>
</dbReference>
<name>A0AAV9GCK7_9PEZI</name>
<dbReference type="InterPro" id="IPR036864">
    <property type="entry name" value="Zn2-C6_fun-type_DNA-bd_sf"/>
</dbReference>
<dbReference type="InterPro" id="IPR053175">
    <property type="entry name" value="DHMBA_Reg_Transcription_Factor"/>
</dbReference>
<dbReference type="InterPro" id="IPR001138">
    <property type="entry name" value="Zn2Cys6_DnaBD"/>
</dbReference>
<feature type="region of interest" description="Disordered" evidence="2">
    <location>
        <begin position="331"/>
        <end position="380"/>
    </location>
</feature>
<dbReference type="SMART" id="SM00066">
    <property type="entry name" value="GAL4"/>
    <property type="match status" value="1"/>
</dbReference>
<reference evidence="4" key="2">
    <citation type="submission" date="2023-05" db="EMBL/GenBank/DDBJ databases">
        <authorList>
            <consortium name="Lawrence Berkeley National Laboratory"/>
            <person name="Steindorff A."/>
            <person name="Hensen N."/>
            <person name="Bonometti L."/>
            <person name="Westerberg I."/>
            <person name="Brannstrom I.O."/>
            <person name="Guillou S."/>
            <person name="Cros-Aarteil S."/>
            <person name="Calhoun S."/>
            <person name="Haridas S."/>
            <person name="Kuo A."/>
            <person name="Mondo S."/>
            <person name="Pangilinan J."/>
            <person name="Riley R."/>
            <person name="Labutti K."/>
            <person name="Andreopoulos B."/>
            <person name="Lipzen A."/>
            <person name="Chen C."/>
            <person name="Yanf M."/>
            <person name="Daum C."/>
            <person name="Ng V."/>
            <person name="Clum A."/>
            <person name="Ohm R."/>
            <person name="Martin F."/>
            <person name="Silar P."/>
            <person name="Natvig D."/>
            <person name="Lalanne C."/>
            <person name="Gautier V."/>
            <person name="Ament-Velasquez S.L."/>
            <person name="Kruys A."/>
            <person name="Hutchinson M.I."/>
            <person name="Powell A.J."/>
            <person name="Barry K."/>
            <person name="Miller A.N."/>
            <person name="Grigoriev I.V."/>
            <person name="Debuchy R."/>
            <person name="Gladieux P."/>
            <person name="Thoren M.H."/>
            <person name="Johannesson H."/>
        </authorList>
    </citation>
    <scope>NUCLEOTIDE SEQUENCE</scope>
    <source>
        <strain evidence="4">PSN243</strain>
    </source>
</reference>
<feature type="region of interest" description="Disordered" evidence="2">
    <location>
        <begin position="1"/>
        <end position="206"/>
    </location>
</feature>
<feature type="compositionally biased region" description="Pro residues" evidence="2">
    <location>
        <begin position="371"/>
        <end position="380"/>
    </location>
</feature>
<evidence type="ECO:0000256" key="1">
    <source>
        <dbReference type="ARBA" id="ARBA00023242"/>
    </source>
</evidence>
<feature type="compositionally biased region" description="Polar residues" evidence="2">
    <location>
        <begin position="331"/>
        <end position="345"/>
    </location>
</feature>
<dbReference type="Pfam" id="PF00172">
    <property type="entry name" value="Zn_clus"/>
    <property type="match status" value="1"/>
</dbReference>
<evidence type="ECO:0000313" key="4">
    <source>
        <dbReference type="EMBL" id="KAK4445635.1"/>
    </source>
</evidence>
<dbReference type="CDD" id="cd00067">
    <property type="entry name" value="GAL4"/>
    <property type="match status" value="1"/>
</dbReference>
<dbReference type="GO" id="GO:0000981">
    <property type="term" value="F:DNA-binding transcription factor activity, RNA polymerase II-specific"/>
    <property type="evidence" value="ECO:0007669"/>
    <property type="project" value="InterPro"/>
</dbReference>
<dbReference type="Gene3D" id="4.10.240.10">
    <property type="entry name" value="Zn(2)-C6 fungal-type DNA-binding domain"/>
    <property type="match status" value="1"/>
</dbReference>
<reference evidence="4" key="1">
    <citation type="journal article" date="2023" name="Mol. Phylogenet. Evol.">
        <title>Genome-scale phylogeny and comparative genomics of the fungal order Sordariales.</title>
        <authorList>
            <person name="Hensen N."/>
            <person name="Bonometti L."/>
            <person name="Westerberg I."/>
            <person name="Brannstrom I.O."/>
            <person name="Guillou S."/>
            <person name="Cros-Aarteil S."/>
            <person name="Calhoun S."/>
            <person name="Haridas S."/>
            <person name="Kuo A."/>
            <person name="Mondo S."/>
            <person name="Pangilinan J."/>
            <person name="Riley R."/>
            <person name="LaButti K."/>
            <person name="Andreopoulos B."/>
            <person name="Lipzen A."/>
            <person name="Chen C."/>
            <person name="Yan M."/>
            <person name="Daum C."/>
            <person name="Ng V."/>
            <person name="Clum A."/>
            <person name="Steindorff A."/>
            <person name="Ohm R.A."/>
            <person name="Martin F."/>
            <person name="Silar P."/>
            <person name="Natvig D.O."/>
            <person name="Lalanne C."/>
            <person name="Gautier V."/>
            <person name="Ament-Velasquez S.L."/>
            <person name="Kruys A."/>
            <person name="Hutchinson M.I."/>
            <person name="Powell A.J."/>
            <person name="Barry K."/>
            <person name="Miller A.N."/>
            <person name="Grigoriev I.V."/>
            <person name="Debuchy R."/>
            <person name="Gladieux P."/>
            <person name="Hiltunen Thoren M."/>
            <person name="Johannesson H."/>
        </authorList>
    </citation>
    <scope>NUCLEOTIDE SEQUENCE</scope>
    <source>
        <strain evidence="4">PSN243</strain>
    </source>
</reference>
<proteinExistence type="predicted"/>
<feature type="compositionally biased region" description="Basic and acidic residues" evidence="2">
    <location>
        <begin position="133"/>
        <end position="146"/>
    </location>
</feature>
<feature type="compositionally biased region" description="Low complexity" evidence="2">
    <location>
        <begin position="349"/>
        <end position="362"/>
    </location>
</feature>
<dbReference type="PANTHER" id="PTHR38791">
    <property type="entry name" value="ZN(II)2CYS6 TRANSCRIPTION FACTOR (EUROFUNG)-RELATED-RELATED"/>
    <property type="match status" value="1"/>
</dbReference>
<feature type="compositionally biased region" description="Polar residues" evidence="2">
    <location>
        <begin position="155"/>
        <end position="166"/>
    </location>
</feature>
<keyword evidence="1" id="KW-0539">Nucleus</keyword>
<dbReference type="GO" id="GO:0008270">
    <property type="term" value="F:zinc ion binding"/>
    <property type="evidence" value="ECO:0007669"/>
    <property type="project" value="InterPro"/>
</dbReference>
<dbReference type="PANTHER" id="PTHR38791:SF13">
    <property type="entry name" value="ZN(2)-C6 FUNGAL-TYPE DOMAIN-CONTAINING PROTEIN"/>
    <property type="match status" value="1"/>
</dbReference>
<dbReference type="SUPFAM" id="SSF57701">
    <property type="entry name" value="Zn2/Cys6 DNA-binding domain"/>
    <property type="match status" value="1"/>
</dbReference>
<evidence type="ECO:0000313" key="5">
    <source>
        <dbReference type="Proteomes" id="UP001321760"/>
    </source>
</evidence>
<protein>
    <submittedName>
        <fullName evidence="4">Transcriptional regulatory protein moc3</fullName>
    </submittedName>
</protein>
<feature type="compositionally biased region" description="Low complexity" evidence="2">
    <location>
        <begin position="1"/>
        <end position="10"/>
    </location>
</feature>
<feature type="compositionally biased region" description="Pro residues" evidence="2">
    <location>
        <begin position="191"/>
        <end position="200"/>
    </location>
</feature>
<sequence>MAQPSESSPSRPSPEHLDSSSVELHAPPGTTQQKQHNQNPPHHNHHDEQQQQQQYLHQQQQQLAPQRGGSPQPPYAASARTSESCTHPVGNSARHVSGGDEEGVLDGGSAAASTYAHTGSHAPNTGPEEWLEGDLHTGRKETRYDGDSPLLASPPMSNTQQPQGPRQQMGYPSPTSYPPAGMPPTTHYAYPPQPAPPPDPYRQAPTALPSMRTLDHVPSHQQQQHAMMNAHMGAPMAPAPQMGYYSVPPHAYGIHADPNAMRFAMAPGMADPRIALSGGRHKKEIKRRTKTGCLTCRKRRIKCDEAHPTCNNCKKSKRECLGYDPIFKQQQGPTAIQPAPNSQQPAPVATLASTPTLPSSTTQSPYHAQPPVVPSSYPPSVPSSITFDSPVSTSSQNIKAEPSNFDYSAAIDPALQGGDLSTSADTPTSQYQQLRIEGADEEPGVSPDSKAKKMRVDELIALGGVAPPTPSSPLSTEMMDEVTKLYYELYMGGLTLFFESRWYELKDSQGENSVFASILHQNPPTLALFTSFLQTISEVKSTHPRDLSCSSHLELSLIWALARLPGTCLPKEGSYQPNGIAPSDGNPWETMNRVQVFETLVSGETLLHNPLTPPTVENISTARQHELEFWYQLAEYLQQRHGSASTADVATREFHLGQLRARLDGRENRDVLYSIVVLREYTAHWDAATNEQTVPSHLEESDPRCKLAVATRFIRDEAAPSGGTGGTTNVVRRLADVAYRSFVRPGVNAGSRQRRRG</sequence>
<gene>
    <name evidence="4" type="ORF">QBC34DRAFT_306509</name>
</gene>
<feature type="compositionally biased region" description="Low complexity" evidence="2">
    <location>
        <begin position="32"/>
        <end position="41"/>
    </location>
</feature>